<keyword evidence="4 7" id="KW-1133">Transmembrane helix</keyword>
<dbReference type="EMBL" id="QEXV01000007">
    <property type="protein sequence ID" value="PWE16417.1"/>
    <property type="molecule type" value="Genomic_DNA"/>
</dbReference>
<name>A0A2U2BQX3_9PROT</name>
<dbReference type="InterPro" id="IPR002898">
    <property type="entry name" value="MotA_ExbB_proton_chnl"/>
</dbReference>
<dbReference type="AlphaFoldDB" id="A0A2U2BQX3"/>
<keyword evidence="3 7" id="KW-0812">Transmembrane</keyword>
<evidence type="ECO:0000256" key="1">
    <source>
        <dbReference type="ARBA" id="ARBA00004651"/>
    </source>
</evidence>
<evidence type="ECO:0000256" key="5">
    <source>
        <dbReference type="ARBA" id="ARBA00023136"/>
    </source>
</evidence>
<evidence type="ECO:0000256" key="6">
    <source>
        <dbReference type="RuleBase" id="RU004057"/>
    </source>
</evidence>
<evidence type="ECO:0000256" key="4">
    <source>
        <dbReference type="ARBA" id="ARBA00022989"/>
    </source>
</evidence>
<dbReference type="OrthoDB" id="9805133at2"/>
<comment type="subcellular location">
    <subcellularLocation>
        <location evidence="1">Cell membrane</location>
        <topology evidence="1">Multi-pass membrane protein</topology>
    </subcellularLocation>
    <subcellularLocation>
        <location evidence="6">Membrane</location>
        <topology evidence="6">Multi-pass membrane protein</topology>
    </subcellularLocation>
</comment>
<keyword evidence="6" id="KW-0653">Protein transport</keyword>
<comment type="caution">
    <text evidence="9">The sequence shown here is derived from an EMBL/GenBank/DDBJ whole genome shotgun (WGS) entry which is preliminary data.</text>
</comment>
<dbReference type="Proteomes" id="UP000245168">
    <property type="component" value="Unassembled WGS sequence"/>
</dbReference>
<dbReference type="Pfam" id="PF01618">
    <property type="entry name" value="MotA_ExbB"/>
    <property type="match status" value="1"/>
</dbReference>
<protein>
    <submittedName>
        <fullName evidence="9">Tol-Pal system subunit TolQ</fullName>
    </submittedName>
</protein>
<dbReference type="GO" id="GO:0017038">
    <property type="term" value="P:protein import"/>
    <property type="evidence" value="ECO:0007669"/>
    <property type="project" value="TreeGrafter"/>
</dbReference>
<dbReference type="PANTHER" id="PTHR30625:SF3">
    <property type="entry name" value="TOL-PAL SYSTEM PROTEIN TOLQ"/>
    <property type="match status" value="1"/>
</dbReference>
<feature type="transmembrane region" description="Helical" evidence="7">
    <location>
        <begin position="123"/>
        <end position="146"/>
    </location>
</feature>
<evidence type="ECO:0000313" key="9">
    <source>
        <dbReference type="EMBL" id="PWE16417.1"/>
    </source>
</evidence>
<feature type="transmembrane region" description="Helical" evidence="7">
    <location>
        <begin position="166"/>
        <end position="191"/>
    </location>
</feature>
<evidence type="ECO:0000259" key="8">
    <source>
        <dbReference type="Pfam" id="PF01618"/>
    </source>
</evidence>
<feature type="transmembrane region" description="Helical" evidence="7">
    <location>
        <begin position="26"/>
        <end position="47"/>
    </location>
</feature>
<gene>
    <name evidence="9" type="ORF">DDZ18_13435</name>
</gene>
<comment type="similarity">
    <text evidence="6">Belongs to the exbB/tolQ family.</text>
</comment>
<keyword evidence="2" id="KW-1003">Cell membrane</keyword>
<feature type="domain" description="MotA/TolQ/ExbB proton channel" evidence="8">
    <location>
        <begin position="87"/>
        <end position="203"/>
    </location>
</feature>
<dbReference type="RefSeq" id="WP_109253919.1">
    <property type="nucleotide sequence ID" value="NZ_QEXV01000007.1"/>
</dbReference>
<sequence>MESVAVDLAQPAQELSVFYLFMRADIVVKAAMGILAFMSIWSWAIAIEKALQLRGVHAKARQFEADFWSGTSIDKMGDRYARHPRDPFGRVLAAALRDWDGYAVAKAAGAEANRELTKLESGLGVLAIIGSAAPFIGLFGTVWGIMNSFRSIAASQNTNLAVVAPGIAEALFATALGLLAAIPAVIFFNALSSNLSKYAAKLEGFVDELSALASKEG</sequence>
<dbReference type="PANTHER" id="PTHR30625">
    <property type="entry name" value="PROTEIN TOLQ"/>
    <property type="match status" value="1"/>
</dbReference>
<dbReference type="GO" id="GO:0005886">
    <property type="term" value="C:plasma membrane"/>
    <property type="evidence" value="ECO:0007669"/>
    <property type="project" value="UniProtKB-SubCell"/>
</dbReference>
<reference evidence="10" key="1">
    <citation type="submission" date="2018-05" db="EMBL/GenBank/DDBJ databases">
        <authorList>
            <person name="Liu B.-T."/>
        </authorList>
    </citation>
    <scope>NUCLEOTIDE SEQUENCE [LARGE SCALE GENOMIC DNA]</scope>
    <source>
        <strain evidence="10">WD6-1</strain>
    </source>
</reference>
<accession>A0A2U2BQX3</accession>
<keyword evidence="5 7" id="KW-0472">Membrane</keyword>
<dbReference type="InterPro" id="IPR050790">
    <property type="entry name" value="ExbB/TolQ_transport"/>
</dbReference>
<keyword evidence="6" id="KW-0813">Transport</keyword>
<evidence type="ECO:0000256" key="7">
    <source>
        <dbReference type="SAM" id="Phobius"/>
    </source>
</evidence>
<evidence type="ECO:0000256" key="3">
    <source>
        <dbReference type="ARBA" id="ARBA00022692"/>
    </source>
</evidence>
<evidence type="ECO:0000256" key="2">
    <source>
        <dbReference type="ARBA" id="ARBA00022475"/>
    </source>
</evidence>
<organism evidence="9 10">
    <name type="scientific">Marinicauda salina</name>
    <dbReference type="NCBI Taxonomy" id="2135793"/>
    <lineage>
        <taxon>Bacteria</taxon>
        <taxon>Pseudomonadati</taxon>
        <taxon>Pseudomonadota</taxon>
        <taxon>Alphaproteobacteria</taxon>
        <taxon>Maricaulales</taxon>
        <taxon>Maricaulaceae</taxon>
        <taxon>Marinicauda</taxon>
    </lineage>
</organism>
<proteinExistence type="inferred from homology"/>
<keyword evidence="10" id="KW-1185">Reference proteome</keyword>
<evidence type="ECO:0000313" key="10">
    <source>
        <dbReference type="Proteomes" id="UP000245168"/>
    </source>
</evidence>